<sequence length="561" mass="64909">MENRKSVTGIVVGQNNPTTLYVWCKEANVGDDGFLTTNSENPVKIGDWVQMFFTEKEYEEFFQNSKKFRTSDYIVIPEMYKTEVVGNTIKVKMNKWLTANQQVIEDTLFGKIYNNKNLAFQSGKWTITIKRIRRDLNLKNDSVWALEKVELAEESTSDVPLIGIVVAVSGNITYVWCKERPPTYDLFITGTHLPLATWITFSVRKDDFQEYFPEVPGNRNVPNYEIVNYEILETPIHRTYSNQNKTIYMDLTCFIHKNERIDSIWHPFVGDIVNENYRFFESGKYSITIRRAKPKKPIISVWFLCNVQLLEKAPPPIQAVQTDNLGDLLRQLGIGNQRQSEDAQSTSSEVVRPPRYSRLEQQSRKLDFHSEQCLSHSIPPVPAPRTYRSRSRPNRSRSRPNRSKSRGPGIKKVGIITRMGNDQFFYVWLTEDHKSAEIKLSVPAEKLGLKVGMKISAEFRTERDQKIVSESTVTIVNEAPYPTRENMRGGIEFQIYAECLISANVTNPFASIFHDDFGKVLDNFNKLQNHGAIKYHMWIRRAEVKRLGEHRWVVVEQINTS</sequence>
<name>A0A1I7U8V0_9PELO</name>
<dbReference type="InterPro" id="IPR004987">
    <property type="entry name" value="DUF272"/>
</dbReference>
<feature type="compositionally biased region" description="Basic residues" evidence="1">
    <location>
        <begin position="387"/>
        <end position="405"/>
    </location>
</feature>
<protein>
    <submittedName>
        <fullName evidence="3">RNA helicase</fullName>
    </submittedName>
</protein>
<proteinExistence type="predicted"/>
<dbReference type="eggNOG" id="ENOG502TDES">
    <property type="taxonomic scope" value="Eukaryota"/>
</dbReference>
<evidence type="ECO:0000313" key="3">
    <source>
        <dbReference type="WBParaSite" id="Csp11.Scaffold629.g16032.t1"/>
    </source>
</evidence>
<reference evidence="3" key="1">
    <citation type="submission" date="2016-11" db="UniProtKB">
        <authorList>
            <consortium name="WormBaseParasite"/>
        </authorList>
    </citation>
    <scope>IDENTIFICATION</scope>
</reference>
<feature type="region of interest" description="Disordered" evidence="1">
    <location>
        <begin position="371"/>
        <end position="410"/>
    </location>
</feature>
<organism evidence="2 3">
    <name type="scientific">Caenorhabditis tropicalis</name>
    <dbReference type="NCBI Taxonomy" id="1561998"/>
    <lineage>
        <taxon>Eukaryota</taxon>
        <taxon>Metazoa</taxon>
        <taxon>Ecdysozoa</taxon>
        <taxon>Nematoda</taxon>
        <taxon>Chromadorea</taxon>
        <taxon>Rhabditida</taxon>
        <taxon>Rhabditina</taxon>
        <taxon>Rhabditomorpha</taxon>
        <taxon>Rhabditoidea</taxon>
        <taxon>Rhabditidae</taxon>
        <taxon>Peloderinae</taxon>
        <taxon>Caenorhabditis</taxon>
    </lineage>
</organism>
<feature type="region of interest" description="Disordered" evidence="1">
    <location>
        <begin position="336"/>
        <end position="356"/>
    </location>
</feature>
<dbReference type="AlphaFoldDB" id="A0A1I7U8V0"/>
<evidence type="ECO:0000256" key="1">
    <source>
        <dbReference type="SAM" id="MobiDB-lite"/>
    </source>
</evidence>
<evidence type="ECO:0000313" key="2">
    <source>
        <dbReference type="Proteomes" id="UP000095282"/>
    </source>
</evidence>
<accession>A0A1I7U8V0</accession>
<dbReference type="Proteomes" id="UP000095282">
    <property type="component" value="Unplaced"/>
</dbReference>
<dbReference type="Pfam" id="PF03312">
    <property type="entry name" value="DUF272"/>
    <property type="match status" value="1"/>
</dbReference>
<dbReference type="WBParaSite" id="Csp11.Scaffold629.g16032.t1">
    <property type="protein sequence ID" value="Csp11.Scaffold629.g16032.t1"/>
    <property type="gene ID" value="Csp11.Scaffold629.g16032"/>
</dbReference>
<keyword evidence="2" id="KW-1185">Reference proteome</keyword>
<feature type="compositionally biased region" description="Polar residues" evidence="1">
    <location>
        <begin position="336"/>
        <end position="349"/>
    </location>
</feature>